<gene>
    <name evidence="1" type="ORF">HPB49_010467</name>
</gene>
<comment type="caution">
    <text evidence="1">The sequence shown here is derived from an EMBL/GenBank/DDBJ whole genome shotgun (WGS) entry which is preliminary data.</text>
</comment>
<proteinExistence type="predicted"/>
<name>A0ACB8D4I8_DERSI</name>
<organism evidence="1 2">
    <name type="scientific">Dermacentor silvarum</name>
    <name type="common">Tick</name>
    <dbReference type="NCBI Taxonomy" id="543639"/>
    <lineage>
        <taxon>Eukaryota</taxon>
        <taxon>Metazoa</taxon>
        <taxon>Ecdysozoa</taxon>
        <taxon>Arthropoda</taxon>
        <taxon>Chelicerata</taxon>
        <taxon>Arachnida</taxon>
        <taxon>Acari</taxon>
        <taxon>Parasitiformes</taxon>
        <taxon>Ixodida</taxon>
        <taxon>Ixodoidea</taxon>
        <taxon>Ixodidae</taxon>
        <taxon>Rhipicephalinae</taxon>
        <taxon>Dermacentor</taxon>
    </lineage>
</organism>
<dbReference type="Proteomes" id="UP000821865">
    <property type="component" value="Chromosome 3"/>
</dbReference>
<evidence type="ECO:0000313" key="2">
    <source>
        <dbReference type="Proteomes" id="UP000821865"/>
    </source>
</evidence>
<sequence length="253" mass="27102">MSVLRDTGSNTLVVRRSLLPDKALTGTTAKLVLADGSSIKVPKAEVEILSPYFSGTSIVKCMTAPLYDIIIGNVPGSREVHDTDKAWKEGLMKKKPIQECIASGRRTKGEDHSPDSLLVGIKSREQQPKSSKVDISALKITREDLTEAQDEDLRVLQEPKVEAPSPHRSDAMCCTAVLDCLPALADEQCPVGGDESESVNESTCSLAPPKSSPASSDESDGEKESACSPAPPSTSSTLTAKCTQRPKDIIRRL</sequence>
<reference evidence="1" key="1">
    <citation type="submission" date="2020-05" db="EMBL/GenBank/DDBJ databases">
        <title>Large-scale comparative analyses of tick genomes elucidate their genetic diversity and vector capacities.</title>
        <authorList>
            <person name="Jia N."/>
            <person name="Wang J."/>
            <person name="Shi W."/>
            <person name="Du L."/>
            <person name="Sun Y."/>
            <person name="Zhan W."/>
            <person name="Jiang J."/>
            <person name="Wang Q."/>
            <person name="Zhang B."/>
            <person name="Ji P."/>
            <person name="Sakyi L.B."/>
            <person name="Cui X."/>
            <person name="Yuan T."/>
            <person name="Jiang B."/>
            <person name="Yang W."/>
            <person name="Lam T.T.-Y."/>
            <person name="Chang Q."/>
            <person name="Ding S."/>
            <person name="Wang X."/>
            <person name="Zhu J."/>
            <person name="Ruan X."/>
            <person name="Zhao L."/>
            <person name="Wei J."/>
            <person name="Que T."/>
            <person name="Du C."/>
            <person name="Cheng J."/>
            <person name="Dai P."/>
            <person name="Han X."/>
            <person name="Huang E."/>
            <person name="Gao Y."/>
            <person name="Liu J."/>
            <person name="Shao H."/>
            <person name="Ye R."/>
            <person name="Li L."/>
            <person name="Wei W."/>
            <person name="Wang X."/>
            <person name="Wang C."/>
            <person name="Yang T."/>
            <person name="Huo Q."/>
            <person name="Li W."/>
            <person name="Guo W."/>
            <person name="Chen H."/>
            <person name="Zhou L."/>
            <person name="Ni X."/>
            <person name="Tian J."/>
            <person name="Zhou Y."/>
            <person name="Sheng Y."/>
            <person name="Liu T."/>
            <person name="Pan Y."/>
            <person name="Xia L."/>
            <person name="Li J."/>
            <person name="Zhao F."/>
            <person name="Cao W."/>
        </authorList>
    </citation>
    <scope>NUCLEOTIDE SEQUENCE</scope>
    <source>
        <strain evidence="1">Dsil-2018</strain>
    </source>
</reference>
<accession>A0ACB8D4I8</accession>
<keyword evidence="2" id="KW-1185">Reference proteome</keyword>
<evidence type="ECO:0000313" key="1">
    <source>
        <dbReference type="EMBL" id="KAH7959342.1"/>
    </source>
</evidence>
<protein>
    <submittedName>
        <fullName evidence="1">Uncharacterized protein</fullName>
    </submittedName>
</protein>
<dbReference type="EMBL" id="CM023472">
    <property type="protein sequence ID" value="KAH7959342.1"/>
    <property type="molecule type" value="Genomic_DNA"/>
</dbReference>